<feature type="domain" description="Ig-like" evidence="4">
    <location>
        <begin position="565"/>
        <end position="653"/>
    </location>
</feature>
<dbReference type="SUPFAM" id="SSF48726">
    <property type="entry name" value="Immunoglobulin"/>
    <property type="match status" value="9"/>
</dbReference>
<evidence type="ECO:0000259" key="4">
    <source>
        <dbReference type="PROSITE" id="PS50835"/>
    </source>
</evidence>
<evidence type="ECO:0000256" key="2">
    <source>
        <dbReference type="ARBA" id="ARBA00023157"/>
    </source>
</evidence>
<evidence type="ECO:0000256" key="3">
    <source>
        <dbReference type="ARBA" id="ARBA00023319"/>
    </source>
</evidence>
<dbReference type="GO" id="GO:0005886">
    <property type="term" value="C:plasma membrane"/>
    <property type="evidence" value="ECO:0007669"/>
    <property type="project" value="TreeGrafter"/>
</dbReference>
<keyword evidence="3" id="KW-0393">Immunoglobulin domain</keyword>
<proteinExistence type="predicted"/>
<dbReference type="InterPro" id="IPR013783">
    <property type="entry name" value="Ig-like_fold"/>
</dbReference>
<organism evidence="5 6">
    <name type="scientific">Romanomermis culicivorax</name>
    <name type="common">Nematode worm</name>
    <dbReference type="NCBI Taxonomy" id="13658"/>
    <lineage>
        <taxon>Eukaryota</taxon>
        <taxon>Metazoa</taxon>
        <taxon>Ecdysozoa</taxon>
        <taxon>Nematoda</taxon>
        <taxon>Enoplea</taxon>
        <taxon>Dorylaimia</taxon>
        <taxon>Mermithida</taxon>
        <taxon>Mermithoidea</taxon>
        <taxon>Mermithidae</taxon>
        <taxon>Romanomermis</taxon>
    </lineage>
</organism>
<dbReference type="AlphaFoldDB" id="A0A915J7K3"/>
<feature type="domain" description="Ig-like" evidence="4">
    <location>
        <begin position="819"/>
        <end position="856"/>
    </location>
</feature>
<feature type="domain" description="Ig-like" evidence="4">
    <location>
        <begin position="204"/>
        <end position="296"/>
    </location>
</feature>
<feature type="domain" description="Ig-like" evidence="4">
    <location>
        <begin position="391"/>
        <end position="464"/>
    </location>
</feature>
<dbReference type="Proteomes" id="UP000887565">
    <property type="component" value="Unplaced"/>
</dbReference>
<feature type="domain" description="Ig-like" evidence="4">
    <location>
        <begin position="108"/>
        <end position="200"/>
    </location>
</feature>
<dbReference type="SMART" id="SM00408">
    <property type="entry name" value="IGc2"/>
    <property type="match status" value="7"/>
</dbReference>
<evidence type="ECO:0000256" key="1">
    <source>
        <dbReference type="ARBA" id="ARBA00022729"/>
    </source>
</evidence>
<protein>
    <submittedName>
        <fullName evidence="6">Ig-like domain-containing protein</fullName>
    </submittedName>
</protein>
<dbReference type="GO" id="GO:0007156">
    <property type="term" value="P:homophilic cell adhesion via plasma membrane adhesion molecules"/>
    <property type="evidence" value="ECO:0007669"/>
    <property type="project" value="TreeGrafter"/>
</dbReference>
<dbReference type="InterPro" id="IPR003598">
    <property type="entry name" value="Ig_sub2"/>
</dbReference>
<sequence>MREEKIIRLIFCLANPELGPDEVVEAAAGSLVTLDCTPKDERFRTSITWIKDNEEAQESADNVKVGLSGRKLYINKVELYNDGIYTCIVRNLAGETHKNVYLRVLIPPSFKEKNYKAHHKIPIGRPLTLKCITFGNPEPETVWEKDGVELSQNGGLMNTIFEENGQILTIPDVTNTHKKSVFTCTAKNGVGLVTRDFYVDPITPPVLSFGGGRTSRVTEIIGEALTLDCPISSTLMDYQIIWYKDGQLMQNSYPRVQISADQRKVRLNNLINEDEGTYTCFVKNPAGEAMREFKVDIIAPPQLIGSNIEYVEVPEGNDLSLKCPFEAETVGQVMWDKNGGKMPSNVQILSDNATIYVHSAAANDEGSYHCLVHNRAGSVEKTFRVKVLLKPRIIGAANDNDTIEAAADRSVVLVCPIQRTYGGEMGDIEIEWFKDNAPLKARSTDRVLPNGKYLHISNSKPPDAVPPTILSNETDFVIPVKQSLLITCDTESSPQASIQWTFNNQDVGDRQNIQILNSGRQLRIVSAEIFNKGRYIEDEGLYTCRVSNRAGENTVDIKVTALEKPSIVMNENHQTVTAVENSSIVLKCPTTGLPKPTVSWLKNGFPFIFTPDSKVLFDGQELQISRANASDSGHYSCIATNEGGSADMSYSLEVLTPPKISGPAEEKAEILETGATALFCDVNGSEPLEIIWTKNRQDISSTDSTAQISSQGRLLNILGAKVDDEDPPKFDVDSEVKEVKVGERLVLPCTIDGAERFNVSWLLNGRPIDSKTPSSFKYDKRRFELFEARLSDTGVYACVVRNEAGSAKKNFDVAVLEVPRFLSLNDTTTSIISGKSVQLNCSITGVPTPVIKWQKD</sequence>
<feature type="domain" description="Ig-like" evidence="4">
    <location>
        <begin position="728"/>
        <end position="814"/>
    </location>
</feature>
<dbReference type="OMA" id="KHTITWQ"/>
<dbReference type="GO" id="GO:0043025">
    <property type="term" value="C:neuronal cell body"/>
    <property type="evidence" value="ECO:0007669"/>
    <property type="project" value="TreeGrafter"/>
</dbReference>
<dbReference type="InterPro" id="IPR050958">
    <property type="entry name" value="Cell_Adh-Cytoskel_Orgn"/>
</dbReference>
<feature type="domain" description="Ig-like" evidence="4">
    <location>
        <begin position="301"/>
        <end position="386"/>
    </location>
</feature>
<dbReference type="PANTHER" id="PTHR45080">
    <property type="entry name" value="CONTACTIN 5"/>
    <property type="match status" value="1"/>
</dbReference>
<dbReference type="Pfam" id="PF07679">
    <property type="entry name" value="I-set"/>
    <property type="match status" value="6"/>
</dbReference>
<dbReference type="GO" id="GO:0050808">
    <property type="term" value="P:synapse organization"/>
    <property type="evidence" value="ECO:0007669"/>
    <property type="project" value="TreeGrafter"/>
</dbReference>
<keyword evidence="2" id="KW-1015">Disulfide bond</keyword>
<dbReference type="WBParaSite" id="nRc.2.0.1.t21729-RA">
    <property type="protein sequence ID" value="nRc.2.0.1.t21729-RA"/>
    <property type="gene ID" value="nRc.2.0.1.g21729"/>
</dbReference>
<dbReference type="InterPro" id="IPR007110">
    <property type="entry name" value="Ig-like_dom"/>
</dbReference>
<accession>A0A915J7K3</accession>
<keyword evidence="1" id="KW-0732">Signal</keyword>
<dbReference type="Gene3D" id="2.60.40.10">
    <property type="entry name" value="Immunoglobulins"/>
    <property type="match status" value="9"/>
</dbReference>
<feature type="domain" description="Ig-like" evidence="4">
    <location>
        <begin position="16"/>
        <end position="101"/>
    </location>
</feature>
<dbReference type="InterPro" id="IPR003599">
    <property type="entry name" value="Ig_sub"/>
</dbReference>
<keyword evidence="5" id="KW-1185">Reference proteome</keyword>
<feature type="domain" description="Ig-like" evidence="4">
    <location>
        <begin position="467"/>
        <end position="560"/>
    </location>
</feature>
<dbReference type="FunFam" id="2.60.40.10:FF:000503">
    <property type="entry name" value="Hemicentin 1"/>
    <property type="match status" value="1"/>
</dbReference>
<dbReference type="PROSITE" id="PS50835">
    <property type="entry name" value="IG_LIKE"/>
    <property type="match status" value="10"/>
</dbReference>
<dbReference type="InterPro" id="IPR036179">
    <property type="entry name" value="Ig-like_dom_sf"/>
</dbReference>
<evidence type="ECO:0000313" key="6">
    <source>
        <dbReference type="WBParaSite" id="nRc.2.0.1.t21729-RA"/>
    </source>
</evidence>
<dbReference type="PANTHER" id="PTHR45080:SF8">
    <property type="entry name" value="IG-LIKE DOMAIN-CONTAINING PROTEIN"/>
    <property type="match status" value="1"/>
</dbReference>
<dbReference type="CDD" id="cd00096">
    <property type="entry name" value="Ig"/>
    <property type="match status" value="2"/>
</dbReference>
<dbReference type="SMART" id="SM00409">
    <property type="entry name" value="IG"/>
    <property type="match status" value="7"/>
</dbReference>
<evidence type="ECO:0000313" key="5">
    <source>
        <dbReference type="Proteomes" id="UP000887565"/>
    </source>
</evidence>
<dbReference type="GO" id="GO:0030424">
    <property type="term" value="C:axon"/>
    <property type="evidence" value="ECO:0007669"/>
    <property type="project" value="TreeGrafter"/>
</dbReference>
<dbReference type="Pfam" id="PF13927">
    <property type="entry name" value="Ig_3"/>
    <property type="match status" value="1"/>
</dbReference>
<dbReference type="GO" id="GO:0008046">
    <property type="term" value="F:axon guidance receptor activity"/>
    <property type="evidence" value="ECO:0007669"/>
    <property type="project" value="TreeGrafter"/>
</dbReference>
<name>A0A915J7K3_ROMCU</name>
<dbReference type="InterPro" id="IPR013098">
    <property type="entry name" value="Ig_I-set"/>
</dbReference>
<reference evidence="6" key="1">
    <citation type="submission" date="2022-11" db="UniProtKB">
        <authorList>
            <consortium name="WormBaseParasite"/>
        </authorList>
    </citation>
    <scope>IDENTIFICATION</scope>
</reference>
<feature type="domain" description="Ig-like" evidence="4">
    <location>
        <begin position="658"/>
        <end position="726"/>
    </location>
</feature>